<dbReference type="Gene3D" id="2.20.70.10">
    <property type="match status" value="1"/>
</dbReference>
<keyword evidence="3" id="KW-1185">Reference proteome</keyword>
<dbReference type="CDD" id="cd00201">
    <property type="entry name" value="WW"/>
    <property type="match status" value="1"/>
</dbReference>
<dbReference type="InterPro" id="IPR001202">
    <property type="entry name" value="WW_dom"/>
</dbReference>
<organism evidence="2 3">
    <name type="scientific">Symbiodinium natans</name>
    <dbReference type="NCBI Taxonomy" id="878477"/>
    <lineage>
        <taxon>Eukaryota</taxon>
        <taxon>Sar</taxon>
        <taxon>Alveolata</taxon>
        <taxon>Dinophyceae</taxon>
        <taxon>Suessiales</taxon>
        <taxon>Symbiodiniaceae</taxon>
        <taxon>Symbiodinium</taxon>
    </lineage>
</organism>
<protein>
    <recommendedName>
        <fullName evidence="1">WW domain-containing protein</fullName>
    </recommendedName>
</protein>
<dbReference type="AlphaFoldDB" id="A0A812PK39"/>
<dbReference type="PROSITE" id="PS50020">
    <property type="entry name" value="WW_DOMAIN_2"/>
    <property type="match status" value="1"/>
</dbReference>
<dbReference type="SUPFAM" id="SSF51045">
    <property type="entry name" value="WW domain"/>
    <property type="match status" value="1"/>
</dbReference>
<dbReference type="Proteomes" id="UP000604046">
    <property type="component" value="Unassembled WGS sequence"/>
</dbReference>
<dbReference type="EMBL" id="CAJNDS010002179">
    <property type="protein sequence ID" value="CAE7361389.1"/>
    <property type="molecule type" value="Genomic_DNA"/>
</dbReference>
<comment type="caution">
    <text evidence="2">The sequence shown here is derived from an EMBL/GenBank/DDBJ whole genome shotgun (WGS) entry which is preliminary data.</text>
</comment>
<feature type="domain" description="WW" evidence="1">
    <location>
        <begin position="124"/>
        <end position="160"/>
    </location>
</feature>
<sequence length="456" mass="52136">MAPATLHRGWDVTSPVDLEDEGQVASYYSRPKGGLGALGRRTWVSGARHRDSDAGCGLGSSRLECTNGITSTERITGQLHHYLFVSADVPNADDHACPLPEMSLDGGSEEEFQSYWDWNSRTTRVMPDGWIERMAHPQVNCEAYWYNHRTDETTWEQPAGEPTLVPVDSSNEFSQEGPVWTFTPPELKSIMKEGHAADFGFSAEELARRACFEFETWLPRVLSWHDYQYRCFWFFGGKDSADKNKDSGGNSKSFFSADAEASRQLFADDEFFEACTRLLCKRLDKMHPINLTYFVWTYVRAGVVHRELLHAVAEHLCKGWLPSLDRCSLGTMLWNFSKLEFRHDRFFELSAQELYRPNRLRSLAPRNFQNSMIAYSKRKHWNSRVLEGFCRGIPRLLDNHDPSYPKTDTHASRHADRSVCVNVLWHIHRCLCVDGCGLLVSSYPSLTQQTGKRAAQ</sequence>
<dbReference type="InterPro" id="IPR036020">
    <property type="entry name" value="WW_dom_sf"/>
</dbReference>
<dbReference type="OrthoDB" id="421799at2759"/>
<reference evidence="2" key="1">
    <citation type="submission" date="2021-02" db="EMBL/GenBank/DDBJ databases">
        <authorList>
            <person name="Dougan E. K."/>
            <person name="Rhodes N."/>
            <person name="Thang M."/>
            <person name="Chan C."/>
        </authorList>
    </citation>
    <scope>NUCLEOTIDE SEQUENCE</scope>
</reference>
<evidence type="ECO:0000313" key="2">
    <source>
        <dbReference type="EMBL" id="CAE7361389.1"/>
    </source>
</evidence>
<evidence type="ECO:0000259" key="1">
    <source>
        <dbReference type="PROSITE" id="PS50020"/>
    </source>
</evidence>
<gene>
    <name evidence="2" type="ORF">SNAT2548_LOCUS19446</name>
</gene>
<accession>A0A812PK39</accession>
<proteinExistence type="predicted"/>
<name>A0A812PK39_9DINO</name>
<evidence type="ECO:0000313" key="3">
    <source>
        <dbReference type="Proteomes" id="UP000604046"/>
    </source>
</evidence>